<evidence type="ECO:0000259" key="3">
    <source>
        <dbReference type="PROSITE" id="PS50835"/>
    </source>
</evidence>
<dbReference type="AlphaFoldDB" id="A0ABD2VUD4"/>
<sequence length="941" mass="102820">MTRNQVQKRTGLVTTSVATRRCDNRYYGSRTTIGRSQPVIFIGILLFSVALGQPLSLETSSLTQPTATLTQEASPSTSTSSSTTTSTTTPTTTTTTTTPSPPATVQASSDKNEPEGHSMDDLMPGSTQEPPTPSTQGPLVFVDQPSHTETELGASVLLACRTATPVVECRWSWQPLPPTHLPLPNIDNSSPISNDVALNATTGSPATSLALKTFPAFGNASNDCSVRFSSTKYEQTGYWTCAARQAHEETFTSTPPAKLNIVHLGNAGQIKFVPQDAALEIPSGATVRLSCNSLTPVRECQWSWRQLNQSQPWDVEMRRFPAAGNDSTNCELGLPAARSEHEGFWTCGARQSPNSPFVQAPAMRLLISEVEFVRLLRDIQITVGESVYLRCLVNKPVYQCEWSWRPSNTSKNSTVARKFAPPKEMDHDCSVRLQNILYEEEGVWTCGVRLTPAGILLMAPSTTVTLLPSGKVNFTETPKDVSTPRGSQTSLSCASNGRVESCAWSWRPLNSPPDTETKTLRFPSHGDLGRNCSLKLTNLSLDDEGHWTCRIYLGGVNVLTSPPAKITVYLEGALISPPSFPPLGITDINDTEDVVFSELSKDISVSSGGTVSLRCVTSARVEQCRWALNQVVGSNNTVVVKLFPPAGLEGRDCSVKLSHALAEQEGLWTCGARMHARQNYTDAPPARLRVIEPDPTMVTIWGTPHQMINLACKTGANLDSRCYWLHEGSELRLAEAPGNDTRKTKHTVSMNHTSGVCSLQFTADERDFGEWHCEFVIYNEQVQSRLGSAFILLLSNPPVDQRLSWLVGAITSTVLFLLIIAVVVVVCKTRICARKLPTFLETLPADEAHKDHQQVHQHHRVHQQQQQQHASADRYVLGPLSYVNPNFVAHSSSSATAGAAETDLSSGILPNRSPHLYERVGGRRGVVQHAPKTYENVVYAE</sequence>
<feature type="domain" description="Ig-like" evidence="3">
    <location>
        <begin position="361"/>
        <end position="448"/>
    </location>
</feature>
<feature type="transmembrane region" description="Helical" evidence="2">
    <location>
        <begin position="803"/>
        <end position="827"/>
    </location>
</feature>
<dbReference type="InterPro" id="IPR007110">
    <property type="entry name" value="Ig-like_dom"/>
</dbReference>
<feature type="domain" description="Ig-like" evidence="3">
    <location>
        <begin position="460"/>
        <end position="567"/>
    </location>
</feature>
<dbReference type="PANTHER" id="PTHR11422">
    <property type="entry name" value="T-CELL SURFACE GLYCOPROTEIN CD4"/>
    <property type="match status" value="1"/>
</dbReference>
<feature type="compositionally biased region" description="Basic and acidic residues" evidence="1">
    <location>
        <begin position="110"/>
        <end position="120"/>
    </location>
</feature>
<dbReference type="InterPro" id="IPR003598">
    <property type="entry name" value="Ig_sub2"/>
</dbReference>
<dbReference type="PANTHER" id="PTHR11422:SF10">
    <property type="entry name" value="IG-LIKE DOMAIN-CONTAINING PROTEIN"/>
    <property type="match status" value="1"/>
</dbReference>
<organism evidence="4 5">
    <name type="scientific">Trichogramma kaykai</name>
    <dbReference type="NCBI Taxonomy" id="54128"/>
    <lineage>
        <taxon>Eukaryota</taxon>
        <taxon>Metazoa</taxon>
        <taxon>Ecdysozoa</taxon>
        <taxon>Arthropoda</taxon>
        <taxon>Hexapoda</taxon>
        <taxon>Insecta</taxon>
        <taxon>Pterygota</taxon>
        <taxon>Neoptera</taxon>
        <taxon>Endopterygota</taxon>
        <taxon>Hymenoptera</taxon>
        <taxon>Apocrita</taxon>
        <taxon>Proctotrupomorpha</taxon>
        <taxon>Chalcidoidea</taxon>
        <taxon>Trichogrammatidae</taxon>
        <taxon>Trichogramma</taxon>
    </lineage>
</organism>
<dbReference type="InterPro" id="IPR036179">
    <property type="entry name" value="Ig-like_dom_sf"/>
</dbReference>
<dbReference type="InterPro" id="IPR013783">
    <property type="entry name" value="Ig-like_fold"/>
</dbReference>
<evidence type="ECO:0000256" key="2">
    <source>
        <dbReference type="SAM" id="Phobius"/>
    </source>
</evidence>
<dbReference type="SMART" id="SM00409">
    <property type="entry name" value="IG"/>
    <property type="match status" value="5"/>
</dbReference>
<feature type="domain" description="Ig-like" evidence="3">
    <location>
        <begin position="274"/>
        <end position="359"/>
    </location>
</feature>
<feature type="region of interest" description="Disordered" evidence="1">
    <location>
        <begin position="63"/>
        <end position="141"/>
    </location>
</feature>
<protein>
    <recommendedName>
        <fullName evidence="3">Ig-like domain-containing protein</fullName>
    </recommendedName>
</protein>
<gene>
    <name evidence="4" type="ORF">TKK_020065</name>
</gene>
<dbReference type="EMBL" id="JBJJXI010000178">
    <property type="protein sequence ID" value="KAL3384120.1"/>
    <property type="molecule type" value="Genomic_DNA"/>
</dbReference>
<dbReference type="Gene3D" id="2.60.40.10">
    <property type="entry name" value="Immunoglobulins"/>
    <property type="match status" value="4"/>
</dbReference>
<feature type="compositionally biased region" description="Low complexity" evidence="1">
    <location>
        <begin position="74"/>
        <end position="98"/>
    </location>
</feature>
<dbReference type="InterPro" id="IPR003599">
    <property type="entry name" value="Ig_sub"/>
</dbReference>
<feature type="compositionally biased region" description="Polar residues" evidence="1">
    <location>
        <begin position="63"/>
        <end position="73"/>
    </location>
</feature>
<keyword evidence="2" id="KW-0472">Membrane</keyword>
<feature type="domain" description="Ig-like" evidence="3">
    <location>
        <begin position="138"/>
        <end position="252"/>
    </location>
</feature>
<evidence type="ECO:0000256" key="1">
    <source>
        <dbReference type="SAM" id="MobiDB-lite"/>
    </source>
</evidence>
<name>A0ABD2VUD4_9HYME</name>
<feature type="compositionally biased region" description="Polar residues" evidence="1">
    <location>
        <begin position="125"/>
        <end position="137"/>
    </location>
</feature>
<feature type="transmembrane region" description="Helical" evidence="2">
    <location>
        <begin position="39"/>
        <end position="57"/>
    </location>
</feature>
<feature type="domain" description="Ig-like" evidence="3">
    <location>
        <begin position="581"/>
        <end position="681"/>
    </location>
</feature>
<keyword evidence="2" id="KW-1133">Transmembrane helix</keyword>
<dbReference type="SMART" id="SM00408">
    <property type="entry name" value="IGc2"/>
    <property type="match status" value="4"/>
</dbReference>
<proteinExistence type="predicted"/>
<reference evidence="4 5" key="1">
    <citation type="journal article" date="2024" name="bioRxiv">
        <title>A reference genome for Trichogramma kaykai: A tiny desert-dwelling parasitoid wasp with competing sex-ratio distorters.</title>
        <authorList>
            <person name="Culotta J."/>
            <person name="Lindsey A.R."/>
        </authorList>
    </citation>
    <scope>NUCLEOTIDE SEQUENCE [LARGE SCALE GENOMIC DNA]</scope>
    <source>
        <strain evidence="4 5">KSX58</strain>
    </source>
</reference>
<keyword evidence="2" id="KW-0812">Transmembrane</keyword>
<dbReference type="Proteomes" id="UP001627154">
    <property type="component" value="Unassembled WGS sequence"/>
</dbReference>
<accession>A0ABD2VUD4</accession>
<dbReference type="SUPFAM" id="SSF48726">
    <property type="entry name" value="Immunoglobulin"/>
    <property type="match status" value="5"/>
</dbReference>
<comment type="caution">
    <text evidence="4">The sequence shown here is derived from an EMBL/GenBank/DDBJ whole genome shotgun (WGS) entry which is preliminary data.</text>
</comment>
<evidence type="ECO:0000313" key="5">
    <source>
        <dbReference type="Proteomes" id="UP001627154"/>
    </source>
</evidence>
<evidence type="ECO:0000313" key="4">
    <source>
        <dbReference type="EMBL" id="KAL3384120.1"/>
    </source>
</evidence>
<keyword evidence="5" id="KW-1185">Reference proteome</keyword>
<dbReference type="PROSITE" id="PS50835">
    <property type="entry name" value="IG_LIKE"/>
    <property type="match status" value="5"/>
</dbReference>